<reference evidence="1 2" key="1">
    <citation type="submission" date="2017-10" db="EMBL/GenBank/DDBJ databases">
        <title>A novel species of cold-tolerant Malassezia isolated from bats.</title>
        <authorList>
            <person name="Lorch J.M."/>
            <person name="Palmer J.M."/>
            <person name="Vanderwolf K.J."/>
            <person name="Schmidt K.Z."/>
            <person name="Verant M.L."/>
            <person name="Weller T.J."/>
            <person name="Blehert D.S."/>
        </authorList>
    </citation>
    <scope>NUCLEOTIDE SEQUENCE [LARGE SCALE GENOMIC DNA]</scope>
    <source>
        <strain evidence="1 2">NWHC:44797-103</strain>
    </source>
</reference>
<keyword evidence="2" id="KW-1185">Reference proteome</keyword>
<dbReference type="EMBL" id="KZ454992">
    <property type="protein sequence ID" value="PKI83117.1"/>
    <property type="molecule type" value="Genomic_DNA"/>
</dbReference>
<name>A0A2N1J985_9BASI</name>
<evidence type="ECO:0000313" key="2">
    <source>
        <dbReference type="Proteomes" id="UP000232875"/>
    </source>
</evidence>
<gene>
    <name evidence="1" type="ORF">MVES_002736</name>
</gene>
<accession>A0A2N1J985</accession>
<protein>
    <submittedName>
        <fullName evidence="1">Uncharacterized protein</fullName>
    </submittedName>
</protein>
<dbReference type="AlphaFoldDB" id="A0A2N1J985"/>
<sequence>MEEPFLEKRAAWELGYSTDRALPSLPFPVMTSVSRSTYRNLSSLNTAPFQGYSDDFAPPVPDKSDVSDMVRDQVLKSRASMRHISTPTMSFSLDSNLSSLGACGIRESNLARPCITHGASGWGIFPSHVTEEEEDVSFHGSQQPMNVV</sequence>
<organism evidence="1 2">
    <name type="scientific">Malassezia vespertilionis</name>
    <dbReference type="NCBI Taxonomy" id="2020962"/>
    <lineage>
        <taxon>Eukaryota</taxon>
        <taxon>Fungi</taxon>
        <taxon>Dikarya</taxon>
        <taxon>Basidiomycota</taxon>
        <taxon>Ustilaginomycotina</taxon>
        <taxon>Malasseziomycetes</taxon>
        <taxon>Malasseziales</taxon>
        <taxon>Malasseziaceae</taxon>
        <taxon>Malassezia</taxon>
    </lineage>
</organism>
<proteinExistence type="predicted"/>
<dbReference type="OrthoDB" id="3345147at2759"/>
<evidence type="ECO:0000313" key="1">
    <source>
        <dbReference type="EMBL" id="PKI83117.1"/>
    </source>
</evidence>
<dbReference type="Proteomes" id="UP000232875">
    <property type="component" value="Unassembled WGS sequence"/>
</dbReference>